<protein>
    <submittedName>
        <fullName evidence="2">Uncharacterized protein</fullName>
    </submittedName>
</protein>
<organism evidence="2 3">
    <name type="scientific">Thiobacillus denitrificans (strain ATCC 25259 / T1)</name>
    <dbReference type="NCBI Taxonomy" id="292415"/>
    <lineage>
        <taxon>Bacteria</taxon>
        <taxon>Pseudomonadati</taxon>
        <taxon>Pseudomonadota</taxon>
        <taxon>Betaproteobacteria</taxon>
        <taxon>Nitrosomonadales</taxon>
        <taxon>Thiobacillaceae</taxon>
        <taxon>Thiobacillus</taxon>
    </lineage>
</organism>
<dbReference type="InterPro" id="IPR015867">
    <property type="entry name" value="N-reg_PII/ATP_PRibTrfase_C"/>
</dbReference>
<dbReference type="HOGENOM" id="CLU_168952_0_0_4"/>
<dbReference type="SUPFAM" id="SSF54913">
    <property type="entry name" value="GlnB-like"/>
    <property type="match status" value="1"/>
</dbReference>
<sequence length="104" mass="10984">MNAICLQVFVSEASRHHGRLTYEWLLDTAQELGVAGGSAFRALAGFGRHGRHDVGFFELAGELPVVVEFFADAATADRILNAIAAAGLQLVYAKLPAEIGVTAG</sequence>
<accession>Q3SK06</accession>
<dbReference type="STRING" id="292415.Tbd_1037"/>
<comment type="similarity">
    <text evidence="1">Belongs to the UPF0166 family.</text>
</comment>
<dbReference type="InterPro" id="IPR003793">
    <property type="entry name" value="UPF0166"/>
</dbReference>
<dbReference type="Proteomes" id="UP000008291">
    <property type="component" value="Chromosome"/>
</dbReference>
<gene>
    <name evidence="2" type="ordered locus">Tbd_1037</name>
</gene>
<evidence type="ECO:0000313" key="3">
    <source>
        <dbReference type="Proteomes" id="UP000008291"/>
    </source>
</evidence>
<proteinExistence type="inferred from homology"/>
<dbReference type="RefSeq" id="WP_011311549.1">
    <property type="nucleotide sequence ID" value="NC_007404.1"/>
</dbReference>
<dbReference type="eggNOG" id="COG1993">
    <property type="taxonomic scope" value="Bacteria"/>
</dbReference>
<dbReference type="EMBL" id="CP000116">
    <property type="protein sequence ID" value="AAZ96990.1"/>
    <property type="molecule type" value="Genomic_DNA"/>
</dbReference>
<evidence type="ECO:0000256" key="1">
    <source>
        <dbReference type="ARBA" id="ARBA00010554"/>
    </source>
</evidence>
<evidence type="ECO:0000313" key="2">
    <source>
        <dbReference type="EMBL" id="AAZ96990.1"/>
    </source>
</evidence>
<dbReference type="PANTHER" id="PTHR35983">
    <property type="entry name" value="UPF0166 PROTEIN TM_0021"/>
    <property type="match status" value="1"/>
</dbReference>
<dbReference type="OrthoDB" id="5339790at2"/>
<dbReference type="AlphaFoldDB" id="Q3SK06"/>
<dbReference type="Gene3D" id="3.30.70.120">
    <property type="match status" value="1"/>
</dbReference>
<reference evidence="2 3" key="1">
    <citation type="journal article" date="2006" name="J. Bacteriol.">
        <title>The genome sequence of the obligately chemolithoautotrophic, facultatively anaerobic bacterium Thiobacillus denitrificans.</title>
        <authorList>
            <person name="Beller H.R."/>
            <person name="Chain P.S."/>
            <person name="Letain T.E."/>
            <person name="Chakicherla A."/>
            <person name="Larimer F.W."/>
            <person name="Richardson P.M."/>
            <person name="Coleman M.A."/>
            <person name="Wood A.P."/>
            <person name="Kelly D.P."/>
        </authorList>
    </citation>
    <scope>NUCLEOTIDE SEQUENCE [LARGE SCALE GENOMIC DNA]</scope>
    <source>
        <strain evidence="2 3">ATCC 25259</strain>
    </source>
</reference>
<dbReference type="KEGG" id="tbd:Tbd_1037"/>
<dbReference type="PANTHER" id="PTHR35983:SF1">
    <property type="entry name" value="UPF0166 PROTEIN TM_0021"/>
    <property type="match status" value="1"/>
</dbReference>
<dbReference type="InterPro" id="IPR011322">
    <property type="entry name" value="N-reg_PII-like_a/b"/>
</dbReference>
<name>Q3SK06_THIDA</name>
<keyword evidence="3" id="KW-1185">Reference proteome</keyword>
<dbReference type="Pfam" id="PF02641">
    <property type="entry name" value="DUF190"/>
    <property type="match status" value="1"/>
</dbReference>